<dbReference type="AlphaFoldDB" id="I0LCT4"/>
<keyword evidence="3" id="KW-1185">Reference proteome</keyword>
<evidence type="ECO:0000313" key="2">
    <source>
        <dbReference type="EMBL" id="CCH21631.1"/>
    </source>
</evidence>
<protein>
    <submittedName>
        <fullName evidence="2">Uncharacterized protein</fullName>
    </submittedName>
</protein>
<organism evidence="2 3">
    <name type="scientific">Micromonospora lupini str. Lupac 08</name>
    <dbReference type="NCBI Taxonomy" id="1150864"/>
    <lineage>
        <taxon>Bacteria</taxon>
        <taxon>Bacillati</taxon>
        <taxon>Actinomycetota</taxon>
        <taxon>Actinomycetes</taxon>
        <taxon>Micromonosporales</taxon>
        <taxon>Micromonosporaceae</taxon>
        <taxon>Micromonospora</taxon>
    </lineage>
</organism>
<feature type="compositionally biased region" description="Low complexity" evidence="1">
    <location>
        <begin position="1"/>
        <end position="19"/>
    </location>
</feature>
<gene>
    <name evidence="2" type="ORF">MILUP08_46530</name>
</gene>
<sequence>MLSKSPSPCRTPRSSPRTTGSAAGTGPCPSTAIRAVGPAGSGPLKDVAMRVEGSDGRRVAEATPAAEL</sequence>
<name>I0LCT4_9ACTN</name>
<evidence type="ECO:0000256" key="1">
    <source>
        <dbReference type="SAM" id="MobiDB-lite"/>
    </source>
</evidence>
<dbReference type="STRING" id="1150864.MILUP08_46530"/>
<feature type="region of interest" description="Disordered" evidence="1">
    <location>
        <begin position="1"/>
        <end position="46"/>
    </location>
</feature>
<comment type="caution">
    <text evidence="2">The sequence shown here is derived from an EMBL/GenBank/DDBJ whole genome shotgun (WGS) entry which is preliminary data.</text>
</comment>
<evidence type="ECO:0000313" key="3">
    <source>
        <dbReference type="Proteomes" id="UP000003448"/>
    </source>
</evidence>
<reference evidence="3" key="1">
    <citation type="journal article" date="2012" name="J. Bacteriol.">
        <title>Genome Sequence of Micromonospora lupini Lupac 08, Isolated from Root Nodules of Lupinus angustifolius.</title>
        <authorList>
            <person name="Alonso-Vega P."/>
            <person name="Normand P."/>
            <person name="Bacigalupe R."/>
            <person name="Pujic P."/>
            <person name="Lajus A."/>
            <person name="Vallenet D."/>
            <person name="Carro L."/>
            <person name="Coll P."/>
            <person name="Trujillo M.E."/>
        </authorList>
    </citation>
    <scope>NUCLEOTIDE SEQUENCE [LARGE SCALE GENOMIC DNA]</scope>
    <source>
        <strain evidence="3">Lupac 08</strain>
    </source>
</reference>
<accession>I0LCT4</accession>
<proteinExistence type="predicted"/>
<dbReference type="EMBL" id="CAIE01000043">
    <property type="protein sequence ID" value="CCH21631.1"/>
    <property type="molecule type" value="Genomic_DNA"/>
</dbReference>
<dbReference type="Proteomes" id="UP000003448">
    <property type="component" value="Unassembled WGS sequence"/>
</dbReference>